<dbReference type="GO" id="GO:0005886">
    <property type="term" value="C:plasma membrane"/>
    <property type="evidence" value="ECO:0007669"/>
    <property type="project" value="UniProtKB-SubCell"/>
</dbReference>
<evidence type="ECO:0000256" key="4">
    <source>
        <dbReference type="ARBA" id="ARBA00022475"/>
    </source>
</evidence>
<keyword evidence="4" id="KW-1003">Cell membrane</keyword>
<reference evidence="15" key="1">
    <citation type="submission" date="2023-08" db="EMBL/GenBank/DDBJ databases">
        <authorList>
            <person name="Chen Y."/>
            <person name="Shah S."/>
            <person name="Dougan E. K."/>
            <person name="Thang M."/>
            <person name="Chan C."/>
        </authorList>
    </citation>
    <scope>NUCLEOTIDE SEQUENCE</scope>
</reference>
<keyword evidence="7 11" id="KW-1133">Transmembrane helix</keyword>
<dbReference type="Gene3D" id="2.70.170.10">
    <property type="entry name" value="Neurotransmitter-gated ion-channel ligand-binding domain"/>
    <property type="match status" value="1"/>
</dbReference>
<dbReference type="InterPro" id="IPR036734">
    <property type="entry name" value="Neur_chan_lig-bd_sf"/>
</dbReference>
<feature type="transmembrane region" description="Helical" evidence="11">
    <location>
        <begin position="473"/>
        <end position="491"/>
    </location>
</feature>
<evidence type="ECO:0000256" key="12">
    <source>
        <dbReference type="SAM" id="SignalP"/>
    </source>
</evidence>
<keyword evidence="8" id="KW-0406">Ion transport</keyword>
<keyword evidence="6 12" id="KW-0732">Signal</keyword>
<evidence type="ECO:0000256" key="5">
    <source>
        <dbReference type="ARBA" id="ARBA00022692"/>
    </source>
</evidence>
<evidence type="ECO:0000256" key="7">
    <source>
        <dbReference type="ARBA" id="ARBA00022989"/>
    </source>
</evidence>
<keyword evidence="16" id="KW-1185">Reference proteome</keyword>
<accession>A0AA36N0N7</accession>
<keyword evidence="9 11" id="KW-0472">Membrane</keyword>
<evidence type="ECO:0000259" key="13">
    <source>
        <dbReference type="Pfam" id="PF02931"/>
    </source>
</evidence>
<gene>
    <name evidence="15" type="ORF">EVOR1521_LOCUS15791</name>
</gene>
<dbReference type="AlphaFoldDB" id="A0AA36N0N7"/>
<dbReference type="PANTHER" id="PTHR18945">
    <property type="entry name" value="NEUROTRANSMITTER GATED ION CHANNEL"/>
    <property type="match status" value="1"/>
</dbReference>
<keyword evidence="10" id="KW-0407">Ion channel</keyword>
<evidence type="ECO:0000256" key="6">
    <source>
        <dbReference type="ARBA" id="ARBA00022729"/>
    </source>
</evidence>
<evidence type="ECO:0000256" key="1">
    <source>
        <dbReference type="ARBA" id="ARBA00004141"/>
    </source>
</evidence>
<feature type="transmembrane region" description="Helical" evidence="11">
    <location>
        <begin position="235"/>
        <end position="254"/>
    </location>
</feature>
<name>A0AA36N0N7_9DINO</name>
<feature type="domain" description="Neurotransmitter-gated ion-channel transmembrane" evidence="14">
    <location>
        <begin position="243"/>
        <end position="386"/>
    </location>
</feature>
<dbReference type="Gene3D" id="1.20.58.390">
    <property type="entry name" value="Neurotransmitter-gated ion-channel transmembrane domain"/>
    <property type="match status" value="1"/>
</dbReference>
<evidence type="ECO:0000256" key="8">
    <source>
        <dbReference type="ARBA" id="ARBA00023065"/>
    </source>
</evidence>
<evidence type="ECO:0000256" key="10">
    <source>
        <dbReference type="ARBA" id="ARBA00023303"/>
    </source>
</evidence>
<dbReference type="PRINTS" id="PR00253">
    <property type="entry name" value="GABAARECEPTR"/>
</dbReference>
<feature type="signal peptide" evidence="12">
    <location>
        <begin position="1"/>
        <end position="19"/>
    </location>
</feature>
<comment type="caution">
    <text evidence="15">The sequence shown here is derived from an EMBL/GenBank/DDBJ whole genome shotgun (WGS) entry which is preliminary data.</text>
</comment>
<evidence type="ECO:0000256" key="2">
    <source>
        <dbReference type="ARBA" id="ARBA00004236"/>
    </source>
</evidence>
<organism evidence="15 16">
    <name type="scientific">Effrenium voratum</name>
    <dbReference type="NCBI Taxonomy" id="2562239"/>
    <lineage>
        <taxon>Eukaryota</taxon>
        <taxon>Sar</taxon>
        <taxon>Alveolata</taxon>
        <taxon>Dinophyceae</taxon>
        <taxon>Suessiales</taxon>
        <taxon>Symbiodiniaceae</taxon>
        <taxon>Effrenium</taxon>
    </lineage>
</organism>
<evidence type="ECO:0000256" key="11">
    <source>
        <dbReference type="SAM" id="Phobius"/>
    </source>
</evidence>
<dbReference type="InterPro" id="IPR006028">
    <property type="entry name" value="GABAA/Glycine_rcpt"/>
</dbReference>
<dbReference type="Pfam" id="PF02932">
    <property type="entry name" value="Neur_chan_memb"/>
    <property type="match status" value="1"/>
</dbReference>
<evidence type="ECO:0000313" key="15">
    <source>
        <dbReference type="EMBL" id="CAJ1390321.1"/>
    </source>
</evidence>
<evidence type="ECO:0000259" key="14">
    <source>
        <dbReference type="Pfam" id="PF02932"/>
    </source>
</evidence>
<dbReference type="InterPro" id="IPR038050">
    <property type="entry name" value="Neuro_actylchol_rec"/>
</dbReference>
<dbReference type="InterPro" id="IPR006202">
    <property type="entry name" value="Neur_chan_lig-bd"/>
</dbReference>
<dbReference type="CDD" id="cd18989">
    <property type="entry name" value="LGIC_ECD_cation"/>
    <property type="match status" value="1"/>
</dbReference>
<evidence type="ECO:0000313" key="16">
    <source>
        <dbReference type="Proteomes" id="UP001178507"/>
    </source>
</evidence>
<feature type="chain" id="PRO_5041312510" description="Neurotransmitter-gated ion-channel ligand-binding domain-containing protein" evidence="12">
    <location>
        <begin position="20"/>
        <end position="492"/>
    </location>
</feature>
<evidence type="ECO:0000256" key="9">
    <source>
        <dbReference type="ARBA" id="ARBA00023136"/>
    </source>
</evidence>
<keyword evidence="3" id="KW-0813">Transport</keyword>
<dbReference type="InterPro" id="IPR006201">
    <property type="entry name" value="Neur_channel"/>
</dbReference>
<evidence type="ECO:0008006" key="17">
    <source>
        <dbReference type="Google" id="ProtNLM"/>
    </source>
</evidence>
<dbReference type="Proteomes" id="UP001178507">
    <property type="component" value="Unassembled WGS sequence"/>
</dbReference>
<feature type="transmembrane region" description="Helical" evidence="11">
    <location>
        <begin position="261"/>
        <end position="279"/>
    </location>
</feature>
<keyword evidence="5 11" id="KW-0812">Transmembrane</keyword>
<comment type="subcellular location">
    <subcellularLocation>
        <location evidence="2">Cell membrane</location>
    </subcellularLocation>
    <subcellularLocation>
        <location evidence="1">Membrane</location>
        <topology evidence="1">Multi-pass membrane protein</topology>
    </subcellularLocation>
</comment>
<sequence>MVRILKLGLAGVCIRLAASNACPSTQQVLANFTADGAALERPYLSDNLSVDVYVQHYVAAIVAVDQKNQQLQIEGYFRASWTDPRFARSGPCAEPITLMLPTTWPIWQPDLYYDNSLEEWYGAGSLTIHPDGAMYRSRRYNHALSCPMQFAKLPLDTQRCFLKMGSYSWDLDNVHTKPFTNGAVKLPEGYEGTSEWALKSASDEKVTEWFGAGANRKGYSYVWVYLELSRTPSSFMIFVFCTSVLFAAVSWAGLFINRAVAPARVTIAVIPVLIMLNLSNTVNSQLPPLAYLTWLTSFLAAMNWFTMLVVFEYGLVSCLMQMEVNRDRQFEAFKHIASRTKGPAAPVAPGPRAKAESFSDDRGWEDQAHQIVAAESPHQLSPEMLQVFHVFSKEVKPLDRRRVQLGFRQLGQYWSKDQIEELFILLDVEGPEMQPAHFEKMMSDIAKYLPGKAMRVAFWENPPSVQLDLAFRWFYICGILLTILAWLATLGA</sequence>
<dbReference type="Pfam" id="PF02931">
    <property type="entry name" value="Neur_chan_LBD"/>
    <property type="match status" value="1"/>
</dbReference>
<protein>
    <recommendedName>
        <fullName evidence="17">Neurotransmitter-gated ion-channel ligand-binding domain-containing protein</fullName>
    </recommendedName>
</protein>
<dbReference type="SUPFAM" id="SSF63712">
    <property type="entry name" value="Nicotinic receptor ligand binding domain-like"/>
    <property type="match status" value="1"/>
</dbReference>
<dbReference type="EMBL" id="CAUJNA010002057">
    <property type="protein sequence ID" value="CAJ1390321.1"/>
    <property type="molecule type" value="Genomic_DNA"/>
</dbReference>
<dbReference type="GO" id="GO:0005230">
    <property type="term" value="F:extracellular ligand-gated monoatomic ion channel activity"/>
    <property type="evidence" value="ECO:0007669"/>
    <property type="project" value="InterPro"/>
</dbReference>
<dbReference type="InterPro" id="IPR036719">
    <property type="entry name" value="Neuro-gated_channel_TM_sf"/>
</dbReference>
<proteinExistence type="predicted"/>
<dbReference type="GO" id="GO:0004888">
    <property type="term" value="F:transmembrane signaling receptor activity"/>
    <property type="evidence" value="ECO:0007669"/>
    <property type="project" value="InterPro"/>
</dbReference>
<dbReference type="InterPro" id="IPR006029">
    <property type="entry name" value="Neurotrans-gated_channel_TM"/>
</dbReference>
<feature type="transmembrane region" description="Helical" evidence="11">
    <location>
        <begin position="291"/>
        <end position="316"/>
    </location>
</feature>
<dbReference type="SUPFAM" id="SSF90112">
    <property type="entry name" value="Neurotransmitter-gated ion-channel transmembrane pore"/>
    <property type="match status" value="1"/>
</dbReference>
<feature type="domain" description="Neurotransmitter-gated ion-channel ligand-binding" evidence="13">
    <location>
        <begin position="37"/>
        <end position="232"/>
    </location>
</feature>
<evidence type="ECO:0000256" key="3">
    <source>
        <dbReference type="ARBA" id="ARBA00022448"/>
    </source>
</evidence>